<feature type="compositionally biased region" description="Low complexity" evidence="1">
    <location>
        <begin position="186"/>
        <end position="196"/>
    </location>
</feature>
<dbReference type="RefSeq" id="YP_010001655.1">
    <property type="nucleotide sequence ID" value="NC_053235.1"/>
</dbReference>
<evidence type="ECO:0000313" key="2">
    <source>
        <dbReference type="EMBL" id="QNJ58002.1"/>
    </source>
</evidence>
<reference evidence="2 3" key="1">
    <citation type="submission" date="2020-07" db="EMBL/GenBank/DDBJ databases">
        <authorList>
            <person name="An P."/>
            <person name="Carson L.C."/>
            <person name="Croyle M.H."/>
            <person name="Gorske A.G."/>
            <person name="Han W."/>
            <person name="Keeley P.R."/>
            <person name="Lawrence Z.G."/>
            <person name="Roney M.P."/>
            <person name="Butela K.A."/>
            <person name="Garlena R.A."/>
            <person name="Russell D.A."/>
            <person name="Pope W.H."/>
            <person name="Jacobs-Sera D."/>
            <person name="Hatfull G.F."/>
        </authorList>
    </citation>
    <scope>NUCLEOTIDE SEQUENCE [LARGE SCALE GENOMIC DNA]</scope>
</reference>
<evidence type="ECO:0000313" key="3">
    <source>
        <dbReference type="Proteomes" id="UP000515828"/>
    </source>
</evidence>
<feature type="compositionally biased region" description="Basic residues" evidence="1">
    <location>
        <begin position="197"/>
        <end position="209"/>
    </location>
</feature>
<keyword evidence="3" id="KW-1185">Reference proteome</keyword>
<feature type="region of interest" description="Disordered" evidence="1">
    <location>
        <begin position="184"/>
        <end position="209"/>
    </location>
</feature>
<name>A0A7G8LL80_9CAUD</name>
<evidence type="ECO:0000256" key="1">
    <source>
        <dbReference type="SAM" id="MobiDB-lite"/>
    </source>
</evidence>
<proteinExistence type="predicted"/>
<dbReference type="EMBL" id="MT723937">
    <property type="protein sequence ID" value="QNJ58002.1"/>
    <property type="molecule type" value="Genomic_DNA"/>
</dbReference>
<protein>
    <submittedName>
        <fullName evidence="2">Tail assembly chaperone</fullName>
    </submittedName>
</protein>
<dbReference type="GeneID" id="63026161"/>
<organism evidence="2 3">
    <name type="scientific">Gordonia phage JKSyngboy</name>
    <dbReference type="NCBI Taxonomy" id="2762400"/>
    <lineage>
        <taxon>Viruses</taxon>
        <taxon>Duplodnaviria</taxon>
        <taxon>Heunggongvirae</taxon>
        <taxon>Uroviricota</taxon>
        <taxon>Caudoviricetes</taxon>
        <taxon>Stackebrandtviridae</taxon>
        <taxon>Schenleyvirinae</taxon>
        <taxon>Kroosvirus</taxon>
        <taxon>Kroosvirus jksyngboy</taxon>
    </lineage>
</organism>
<dbReference type="KEGG" id="vg:63026161"/>
<gene>
    <name evidence="2" type="primary">28</name>
    <name evidence="2" type="ORF">SEA_JKSYNGBOY_28</name>
</gene>
<sequence>MATKTKAPAANASRQKWVDFFAEAYKSVDTDDMTRADMREVHKLREAGSPADTPAQADPGAGYDTSEFEAPSLDDVPEELRFSTDTGEDREIEKIPFAMDGIPFWLFRPSDAAMTLYMGELLSDDVRVRTNSMVRIVQQCVDPSALMYLQERITDRANNFDDGLYGRVVAAVLEEWGDATASAKFRQAQENEAQNRQQRRAAARASRKK</sequence>
<feature type="region of interest" description="Disordered" evidence="1">
    <location>
        <begin position="39"/>
        <end position="69"/>
    </location>
</feature>
<dbReference type="Proteomes" id="UP000515828">
    <property type="component" value="Segment"/>
</dbReference>
<accession>A0A7G8LL80</accession>